<feature type="chain" id="PRO_5043007546" description="BPTI/Kunitz inhibitor domain-containing protein" evidence="7">
    <location>
        <begin position="21"/>
        <end position="135"/>
    </location>
</feature>
<dbReference type="SUPFAM" id="SSF57362">
    <property type="entry name" value="BPTI-like"/>
    <property type="match status" value="2"/>
</dbReference>
<keyword evidence="2" id="KW-0964">Secreted</keyword>
<dbReference type="PRINTS" id="PR00759">
    <property type="entry name" value="BASICPTASE"/>
</dbReference>
<reference evidence="9 10" key="1">
    <citation type="journal article" date="2023" name="Arcadia Sci">
        <title>De novo assembly of a long-read Amblyomma americanum tick genome.</title>
        <authorList>
            <person name="Chou S."/>
            <person name="Poskanzer K.E."/>
            <person name="Rollins M."/>
            <person name="Thuy-Boun P.S."/>
        </authorList>
    </citation>
    <scope>NUCLEOTIDE SEQUENCE [LARGE SCALE GENOMIC DNA]</scope>
    <source>
        <strain evidence="9">F_SG_1</strain>
        <tissue evidence="9">Salivary glands</tissue>
    </source>
</reference>
<evidence type="ECO:0000256" key="3">
    <source>
        <dbReference type="ARBA" id="ARBA00022690"/>
    </source>
</evidence>
<dbReference type="InterPro" id="IPR020901">
    <property type="entry name" value="Prtase_inh_Kunz-CS"/>
</dbReference>
<dbReference type="FunFam" id="4.10.410.10:FF:000021">
    <property type="entry name" value="Serine protease inhibitor, putative"/>
    <property type="match status" value="1"/>
</dbReference>
<name>A0AAQ4DB07_AMBAM</name>
<dbReference type="PANTHER" id="PTHR10083">
    <property type="entry name" value="KUNITZ-TYPE PROTEASE INHIBITOR-RELATED"/>
    <property type="match status" value="1"/>
</dbReference>
<evidence type="ECO:0000259" key="8">
    <source>
        <dbReference type="PROSITE" id="PS50279"/>
    </source>
</evidence>
<accession>A0AAQ4DB07</accession>
<dbReference type="Proteomes" id="UP001321473">
    <property type="component" value="Unassembled WGS sequence"/>
</dbReference>
<evidence type="ECO:0000256" key="5">
    <source>
        <dbReference type="ARBA" id="ARBA00022900"/>
    </source>
</evidence>
<dbReference type="PROSITE" id="PS00280">
    <property type="entry name" value="BPTI_KUNITZ_1"/>
    <property type="match status" value="2"/>
</dbReference>
<dbReference type="InterPro" id="IPR050098">
    <property type="entry name" value="TFPI/VKTCI-like"/>
</dbReference>
<keyword evidence="10" id="KW-1185">Reference proteome</keyword>
<dbReference type="Pfam" id="PF00014">
    <property type="entry name" value="Kunitz_BPTI"/>
    <property type="match status" value="2"/>
</dbReference>
<evidence type="ECO:0000256" key="6">
    <source>
        <dbReference type="ARBA" id="ARBA00023157"/>
    </source>
</evidence>
<gene>
    <name evidence="9" type="ORF">V5799_002722</name>
</gene>
<feature type="domain" description="BPTI/Kunitz inhibitor" evidence="8">
    <location>
        <begin position="84"/>
        <end position="134"/>
    </location>
</feature>
<keyword evidence="3" id="KW-0646">Protease inhibitor</keyword>
<keyword evidence="4" id="KW-0677">Repeat</keyword>
<evidence type="ECO:0000256" key="4">
    <source>
        <dbReference type="ARBA" id="ARBA00022737"/>
    </source>
</evidence>
<feature type="domain" description="BPTI/Kunitz inhibitor" evidence="8">
    <location>
        <begin position="26"/>
        <end position="76"/>
    </location>
</feature>
<comment type="subcellular location">
    <subcellularLocation>
        <location evidence="1">Secreted</location>
    </subcellularLocation>
</comment>
<dbReference type="SMART" id="SM00131">
    <property type="entry name" value="KU"/>
    <property type="match status" value="2"/>
</dbReference>
<dbReference type="InterPro" id="IPR036880">
    <property type="entry name" value="Kunitz_BPTI_sf"/>
</dbReference>
<evidence type="ECO:0000256" key="2">
    <source>
        <dbReference type="ARBA" id="ARBA00022525"/>
    </source>
</evidence>
<evidence type="ECO:0000313" key="10">
    <source>
        <dbReference type="Proteomes" id="UP001321473"/>
    </source>
</evidence>
<evidence type="ECO:0000256" key="7">
    <source>
        <dbReference type="SAM" id="SignalP"/>
    </source>
</evidence>
<comment type="caution">
    <text evidence="9">The sequence shown here is derived from an EMBL/GenBank/DDBJ whole genome shotgun (WGS) entry which is preliminary data.</text>
</comment>
<evidence type="ECO:0000256" key="1">
    <source>
        <dbReference type="ARBA" id="ARBA00004613"/>
    </source>
</evidence>
<keyword evidence="6" id="KW-1015">Disulfide bond</keyword>
<dbReference type="FunFam" id="4.10.410.10:FF:000020">
    <property type="entry name" value="Collagen, type VI, alpha 3"/>
    <property type="match status" value="1"/>
</dbReference>
<dbReference type="InterPro" id="IPR002223">
    <property type="entry name" value="Kunitz_BPTI"/>
</dbReference>
<dbReference type="GO" id="GO:0004867">
    <property type="term" value="F:serine-type endopeptidase inhibitor activity"/>
    <property type="evidence" value="ECO:0007669"/>
    <property type="project" value="UniProtKB-KW"/>
</dbReference>
<keyword evidence="7" id="KW-0732">Signal</keyword>
<organism evidence="9 10">
    <name type="scientific">Amblyomma americanum</name>
    <name type="common">Lone star tick</name>
    <dbReference type="NCBI Taxonomy" id="6943"/>
    <lineage>
        <taxon>Eukaryota</taxon>
        <taxon>Metazoa</taxon>
        <taxon>Ecdysozoa</taxon>
        <taxon>Arthropoda</taxon>
        <taxon>Chelicerata</taxon>
        <taxon>Arachnida</taxon>
        <taxon>Acari</taxon>
        <taxon>Parasitiformes</taxon>
        <taxon>Ixodida</taxon>
        <taxon>Ixodoidea</taxon>
        <taxon>Ixodidae</taxon>
        <taxon>Amblyomminae</taxon>
        <taxon>Amblyomma</taxon>
    </lineage>
</organism>
<proteinExistence type="predicted"/>
<dbReference type="PROSITE" id="PS50279">
    <property type="entry name" value="BPTI_KUNITZ_2"/>
    <property type="match status" value="2"/>
</dbReference>
<sequence>MDRRTATFLVLLAICGAALADTDTACLEPKNTGPCQAYFPRYYFNNATKTCEEFIYGGCRGNGNNFATLQECQSRCDSSKDSACLELRYPGSCKGYFPRYYFNKNTNTCLQFIYGGCQGNGNNFETLQECQSRCG</sequence>
<keyword evidence="5" id="KW-0722">Serine protease inhibitor</keyword>
<dbReference type="GO" id="GO:0005576">
    <property type="term" value="C:extracellular region"/>
    <property type="evidence" value="ECO:0007669"/>
    <property type="project" value="UniProtKB-SubCell"/>
</dbReference>
<dbReference type="CDD" id="cd00109">
    <property type="entry name" value="Kunitz-type"/>
    <property type="match status" value="2"/>
</dbReference>
<feature type="non-terminal residue" evidence="9">
    <location>
        <position position="135"/>
    </location>
</feature>
<evidence type="ECO:0000313" key="9">
    <source>
        <dbReference type="EMBL" id="KAK8759647.1"/>
    </source>
</evidence>
<dbReference type="PANTHER" id="PTHR10083:SF374">
    <property type="entry name" value="BPTI_KUNITZ INHIBITOR DOMAIN-CONTAINING PROTEIN"/>
    <property type="match status" value="1"/>
</dbReference>
<protein>
    <recommendedName>
        <fullName evidence="8">BPTI/Kunitz inhibitor domain-containing protein</fullName>
    </recommendedName>
</protein>
<dbReference type="AlphaFoldDB" id="A0AAQ4DB07"/>
<feature type="signal peptide" evidence="7">
    <location>
        <begin position="1"/>
        <end position="20"/>
    </location>
</feature>
<dbReference type="Gene3D" id="4.10.410.10">
    <property type="entry name" value="Pancreatic trypsin inhibitor Kunitz domain"/>
    <property type="match status" value="2"/>
</dbReference>
<dbReference type="EMBL" id="JARKHS020032790">
    <property type="protein sequence ID" value="KAK8759647.1"/>
    <property type="molecule type" value="Genomic_DNA"/>
</dbReference>